<dbReference type="PANTHER" id="PTHR44591">
    <property type="entry name" value="STRESS RESPONSE REGULATOR PROTEIN 1"/>
    <property type="match status" value="1"/>
</dbReference>
<dbReference type="Proteomes" id="UP000290037">
    <property type="component" value="Unassembled WGS sequence"/>
</dbReference>
<dbReference type="EMBL" id="QOVN01000001">
    <property type="protein sequence ID" value="RXG31560.1"/>
    <property type="molecule type" value="Genomic_DNA"/>
</dbReference>
<dbReference type="Pfam" id="PF00072">
    <property type="entry name" value="Response_reg"/>
    <property type="match status" value="1"/>
</dbReference>
<dbReference type="Gene3D" id="3.40.50.2300">
    <property type="match status" value="1"/>
</dbReference>
<dbReference type="EMBL" id="FQXT01000002">
    <property type="protein sequence ID" value="SHH91852.1"/>
    <property type="molecule type" value="Genomic_DNA"/>
</dbReference>
<gene>
    <name evidence="4" type="ORF">DSM01_706</name>
    <name evidence="5" type="ORF">SAMN04487999_1414</name>
</gene>
<dbReference type="InterPro" id="IPR050595">
    <property type="entry name" value="Bact_response_regulator"/>
</dbReference>
<accession>A0A1M5WWS7</accession>
<evidence type="ECO:0000313" key="4">
    <source>
        <dbReference type="EMBL" id="RXG31560.1"/>
    </source>
</evidence>
<evidence type="ECO:0000256" key="2">
    <source>
        <dbReference type="PROSITE-ProRule" id="PRU00169"/>
    </source>
</evidence>
<dbReference type="InterPro" id="IPR011006">
    <property type="entry name" value="CheY-like_superfamily"/>
</dbReference>
<dbReference type="AlphaFoldDB" id="A0A1M5WWS7"/>
<feature type="modified residue" description="4-aspartylphosphate" evidence="2">
    <location>
        <position position="58"/>
    </location>
</feature>
<sequence>MTTKPLKVMLVDDQKMANFINKKLIEISGFSSHIIDYTIPNAALSNLDKDQPDLIFLDLNMPEINGWTFLDILEKDERPTRVVIVTSSTSSIDKEKAQKYARVIDFLTKPLTKNTILSLKSKLDLAG</sequence>
<reference evidence="5" key="1">
    <citation type="submission" date="2016-11" db="EMBL/GenBank/DDBJ databases">
        <authorList>
            <person name="Jaros S."/>
            <person name="Januszkiewicz K."/>
            <person name="Wedrychowicz H."/>
        </authorList>
    </citation>
    <scope>NUCLEOTIDE SEQUENCE [LARGE SCALE GENOMIC DNA]</scope>
    <source>
        <strain evidence="5">DSM 19859</strain>
    </source>
</reference>
<keyword evidence="7" id="KW-1185">Reference proteome</keyword>
<evidence type="ECO:0000256" key="1">
    <source>
        <dbReference type="ARBA" id="ARBA00022553"/>
    </source>
</evidence>
<evidence type="ECO:0000259" key="3">
    <source>
        <dbReference type="PROSITE" id="PS50110"/>
    </source>
</evidence>
<evidence type="ECO:0000313" key="7">
    <source>
        <dbReference type="Proteomes" id="UP000290037"/>
    </source>
</evidence>
<reference evidence="4 7" key="3">
    <citation type="submission" date="2018-07" db="EMBL/GenBank/DDBJ databases">
        <title>Leeuwenhoekiella genomics.</title>
        <authorList>
            <person name="Tahon G."/>
            <person name="Willems A."/>
        </authorList>
    </citation>
    <scope>NUCLEOTIDE SEQUENCE [LARGE SCALE GENOMIC DNA]</scope>
    <source>
        <strain evidence="4 7">LMG 24856</strain>
    </source>
</reference>
<protein>
    <submittedName>
        <fullName evidence="5">CheY chemotaxis protein or a CheY-like REC (Receiver) domain</fullName>
    </submittedName>
    <submittedName>
        <fullName evidence="4">CheY-like chemotaxis protein</fullName>
    </submittedName>
</protein>
<feature type="domain" description="Response regulatory" evidence="3">
    <location>
        <begin position="7"/>
        <end position="124"/>
    </location>
</feature>
<dbReference type="PROSITE" id="PS50110">
    <property type="entry name" value="RESPONSE_REGULATORY"/>
    <property type="match status" value="1"/>
</dbReference>
<dbReference type="Proteomes" id="UP000184240">
    <property type="component" value="Unassembled WGS sequence"/>
</dbReference>
<name>A0A1M5WWS7_9FLAO</name>
<dbReference type="PANTHER" id="PTHR44591:SF3">
    <property type="entry name" value="RESPONSE REGULATORY DOMAIN-CONTAINING PROTEIN"/>
    <property type="match status" value="1"/>
</dbReference>
<evidence type="ECO:0000313" key="6">
    <source>
        <dbReference type="Proteomes" id="UP000184240"/>
    </source>
</evidence>
<organism evidence="5 6">
    <name type="scientific">Leeuwenhoekiella palythoae</name>
    <dbReference type="NCBI Taxonomy" id="573501"/>
    <lineage>
        <taxon>Bacteria</taxon>
        <taxon>Pseudomonadati</taxon>
        <taxon>Bacteroidota</taxon>
        <taxon>Flavobacteriia</taxon>
        <taxon>Flavobacteriales</taxon>
        <taxon>Flavobacteriaceae</taxon>
        <taxon>Leeuwenhoekiella</taxon>
    </lineage>
</organism>
<dbReference type="CDD" id="cd00156">
    <property type="entry name" value="REC"/>
    <property type="match status" value="1"/>
</dbReference>
<dbReference type="SUPFAM" id="SSF52172">
    <property type="entry name" value="CheY-like"/>
    <property type="match status" value="1"/>
</dbReference>
<dbReference type="GO" id="GO:0000160">
    <property type="term" value="P:phosphorelay signal transduction system"/>
    <property type="evidence" value="ECO:0007669"/>
    <property type="project" value="InterPro"/>
</dbReference>
<dbReference type="InterPro" id="IPR001789">
    <property type="entry name" value="Sig_transdc_resp-reg_receiver"/>
</dbReference>
<evidence type="ECO:0000313" key="5">
    <source>
        <dbReference type="EMBL" id="SHH91852.1"/>
    </source>
</evidence>
<dbReference type="RefSeq" id="WP_072981639.1">
    <property type="nucleotide sequence ID" value="NZ_FQXT01000002.1"/>
</dbReference>
<proteinExistence type="predicted"/>
<dbReference type="STRING" id="573501.SAMN04487999_1414"/>
<dbReference type="SMART" id="SM00448">
    <property type="entry name" value="REC"/>
    <property type="match status" value="1"/>
</dbReference>
<keyword evidence="1 2" id="KW-0597">Phosphoprotein</keyword>
<dbReference type="OrthoDB" id="673128at2"/>
<reference evidence="6" key="2">
    <citation type="submission" date="2016-11" db="EMBL/GenBank/DDBJ databases">
        <authorList>
            <person name="Varghese N."/>
            <person name="Submissions S."/>
        </authorList>
    </citation>
    <scope>NUCLEOTIDE SEQUENCE [LARGE SCALE GENOMIC DNA]</scope>
    <source>
        <strain evidence="6">DSM 19859</strain>
    </source>
</reference>